<dbReference type="Proteomes" id="UP000008809">
    <property type="component" value="Chromosome"/>
</dbReference>
<dbReference type="eggNOG" id="COG5451">
    <property type="taxonomic scope" value="Bacteria"/>
</dbReference>
<dbReference type="NCBIfam" id="TIGR02301">
    <property type="entry name" value="TIGR02301 family protein"/>
    <property type="match status" value="1"/>
</dbReference>
<evidence type="ECO:0000256" key="1">
    <source>
        <dbReference type="SAM" id="SignalP"/>
    </source>
</evidence>
<dbReference type="RefSeq" id="WP_011440026.1">
    <property type="nucleotide sequence ID" value="NC_007778.1"/>
</dbReference>
<proteinExistence type="predicted"/>
<feature type="chain" id="PRO_5004210728" description="TIGR02301 family protein" evidence="1">
    <location>
        <begin position="27"/>
        <end position="129"/>
    </location>
</feature>
<sequence length="129" mass="14334">MLQRLLAIVLVLATFGLASPTVPSRAQEGAAPFDAELQRFAEILGTLHYLRGICGSNEGAKWRNEMQALIDAETPSGERRTRLIAGFNRGYNGFQQTYRTCTPAAQVAIRRYLEEGSRISRDLTARYAN</sequence>
<gene>
    <name evidence="2" type="ordered locus">RPB_1127</name>
</gene>
<reference evidence="2 3" key="1">
    <citation type="submission" date="2006-01" db="EMBL/GenBank/DDBJ databases">
        <title>Complete sequence of Rhodopseudomonas palustris HaA2.</title>
        <authorList>
            <consortium name="US DOE Joint Genome Institute"/>
            <person name="Copeland A."/>
            <person name="Lucas S."/>
            <person name="Lapidus A."/>
            <person name="Barry K."/>
            <person name="Detter J.C."/>
            <person name="Glavina T."/>
            <person name="Hammon N."/>
            <person name="Israni S."/>
            <person name="Pitluck S."/>
            <person name="Chain P."/>
            <person name="Malfatti S."/>
            <person name="Shin M."/>
            <person name="Vergez L."/>
            <person name="Schmutz J."/>
            <person name="Larimer F."/>
            <person name="Land M."/>
            <person name="Hauser L."/>
            <person name="Pelletier D.A."/>
            <person name="Kyrpides N."/>
            <person name="Anderson I."/>
            <person name="Oda Y."/>
            <person name="Harwood C.S."/>
            <person name="Richardson P."/>
        </authorList>
    </citation>
    <scope>NUCLEOTIDE SEQUENCE [LARGE SCALE GENOMIC DNA]</scope>
    <source>
        <strain evidence="2 3">HaA2</strain>
    </source>
</reference>
<evidence type="ECO:0000313" key="3">
    <source>
        <dbReference type="Proteomes" id="UP000008809"/>
    </source>
</evidence>
<accession>Q2J123</accession>
<organism evidence="2 3">
    <name type="scientific">Rhodopseudomonas palustris (strain HaA2)</name>
    <dbReference type="NCBI Taxonomy" id="316058"/>
    <lineage>
        <taxon>Bacteria</taxon>
        <taxon>Pseudomonadati</taxon>
        <taxon>Pseudomonadota</taxon>
        <taxon>Alphaproteobacteria</taxon>
        <taxon>Hyphomicrobiales</taxon>
        <taxon>Nitrobacteraceae</taxon>
        <taxon>Rhodopseudomonas</taxon>
    </lineage>
</organism>
<feature type="signal peptide" evidence="1">
    <location>
        <begin position="1"/>
        <end position="26"/>
    </location>
</feature>
<dbReference type="InterPro" id="IPR012645">
    <property type="entry name" value="CHP02301"/>
</dbReference>
<name>Q2J123_RHOP2</name>
<dbReference type="Pfam" id="PF09539">
    <property type="entry name" value="DUF2385"/>
    <property type="match status" value="1"/>
</dbReference>
<dbReference type="HOGENOM" id="CLU_118542_0_0_5"/>
<keyword evidence="1" id="KW-0732">Signal</keyword>
<evidence type="ECO:0008006" key="4">
    <source>
        <dbReference type="Google" id="ProtNLM"/>
    </source>
</evidence>
<dbReference type="AlphaFoldDB" id="Q2J123"/>
<keyword evidence="3" id="KW-1185">Reference proteome</keyword>
<evidence type="ECO:0000313" key="2">
    <source>
        <dbReference type="EMBL" id="ABD05837.1"/>
    </source>
</evidence>
<dbReference type="STRING" id="316058.RPB_1127"/>
<dbReference type="EMBL" id="CP000250">
    <property type="protein sequence ID" value="ABD05837.1"/>
    <property type="molecule type" value="Genomic_DNA"/>
</dbReference>
<protein>
    <recommendedName>
        <fullName evidence="4">TIGR02301 family protein</fullName>
    </recommendedName>
</protein>
<dbReference type="OrthoDB" id="8481666at2"/>
<dbReference type="KEGG" id="rpb:RPB_1127"/>